<dbReference type="Proteomes" id="UP000789860">
    <property type="component" value="Unassembled WGS sequence"/>
</dbReference>
<protein>
    <submittedName>
        <fullName evidence="1">5510_t:CDS:1</fullName>
    </submittedName>
</protein>
<feature type="non-terminal residue" evidence="1">
    <location>
        <position position="128"/>
    </location>
</feature>
<gene>
    <name evidence="1" type="ORF">SCALOS_LOCUS8777</name>
</gene>
<evidence type="ECO:0000313" key="2">
    <source>
        <dbReference type="Proteomes" id="UP000789860"/>
    </source>
</evidence>
<reference evidence="1" key="1">
    <citation type="submission" date="2021-06" db="EMBL/GenBank/DDBJ databases">
        <authorList>
            <person name="Kallberg Y."/>
            <person name="Tangrot J."/>
            <person name="Rosling A."/>
        </authorList>
    </citation>
    <scope>NUCLEOTIDE SEQUENCE</scope>
    <source>
        <strain evidence="1">AU212A</strain>
    </source>
</reference>
<comment type="caution">
    <text evidence="1">The sequence shown here is derived from an EMBL/GenBank/DDBJ whole genome shotgun (WGS) entry which is preliminary data.</text>
</comment>
<dbReference type="EMBL" id="CAJVPM010024562">
    <property type="protein sequence ID" value="CAG8654261.1"/>
    <property type="molecule type" value="Genomic_DNA"/>
</dbReference>
<keyword evidence="2" id="KW-1185">Reference proteome</keyword>
<name>A0ACA9NFI2_9GLOM</name>
<proteinExistence type="predicted"/>
<evidence type="ECO:0000313" key="1">
    <source>
        <dbReference type="EMBL" id="CAG8654261.1"/>
    </source>
</evidence>
<accession>A0ACA9NFI2</accession>
<sequence>CKVGEPKYPVAAIERGKQVVVSKKSTLMVRDYDYTKSEIIPSIIMICNILKSVDGDFYMGDIHIGLKNAIFQPSSPIRYAVELYNIFIKKNITNKPVLYLYTDALDLDYFIAVRTLPQYSWKNSVEHI</sequence>
<feature type="non-terminal residue" evidence="1">
    <location>
        <position position="1"/>
    </location>
</feature>
<organism evidence="1 2">
    <name type="scientific">Scutellospora calospora</name>
    <dbReference type="NCBI Taxonomy" id="85575"/>
    <lineage>
        <taxon>Eukaryota</taxon>
        <taxon>Fungi</taxon>
        <taxon>Fungi incertae sedis</taxon>
        <taxon>Mucoromycota</taxon>
        <taxon>Glomeromycotina</taxon>
        <taxon>Glomeromycetes</taxon>
        <taxon>Diversisporales</taxon>
        <taxon>Gigasporaceae</taxon>
        <taxon>Scutellospora</taxon>
    </lineage>
</organism>